<name>A0A3P1SII8_9GAMM</name>
<proteinExistence type="inferred from homology"/>
<keyword evidence="5" id="KW-0812">Transmembrane</keyword>
<dbReference type="GO" id="GO:0007165">
    <property type="term" value="P:signal transduction"/>
    <property type="evidence" value="ECO:0007669"/>
    <property type="project" value="UniProtKB-KW"/>
</dbReference>
<evidence type="ECO:0000259" key="7">
    <source>
        <dbReference type="PROSITE" id="PS50885"/>
    </source>
</evidence>
<dbReference type="GO" id="GO:0016020">
    <property type="term" value="C:membrane"/>
    <property type="evidence" value="ECO:0007669"/>
    <property type="project" value="UniProtKB-SubCell"/>
</dbReference>
<dbReference type="PROSITE" id="PS50885">
    <property type="entry name" value="HAMP"/>
    <property type="match status" value="1"/>
</dbReference>
<evidence type="ECO:0000313" key="9">
    <source>
        <dbReference type="Proteomes" id="UP000267535"/>
    </source>
</evidence>
<accession>A0A3P1SII8</accession>
<feature type="domain" description="HAMP" evidence="7">
    <location>
        <begin position="206"/>
        <end position="260"/>
    </location>
</feature>
<keyword evidence="9" id="KW-1185">Reference proteome</keyword>
<evidence type="ECO:0000259" key="6">
    <source>
        <dbReference type="PROSITE" id="PS50111"/>
    </source>
</evidence>
<dbReference type="CDD" id="cd06225">
    <property type="entry name" value="HAMP"/>
    <property type="match status" value="1"/>
</dbReference>
<evidence type="ECO:0000256" key="1">
    <source>
        <dbReference type="ARBA" id="ARBA00004370"/>
    </source>
</evidence>
<dbReference type="PROSITE" id="PS50111">
    <property type="entry name" value="CHEMOTAXIS_TRANSDUC_2"/>
    <property type="match status" value="1"/>
</dbReference>
<dbReference type="GO" id="GO:0006935">
    <property type="term" value="P:chemotaxis"/>
    <property type="evidence" value="ECO:0007669"/>
    <property type="project" value="UniProtKB-ARBA"/>
</dbReference>
<dbReference type="EMBL" id="RQXV01000016">
    <property type="protein sequence ID" value="RRC96847.1"/>
    <property type="molecule type" value="Genomic_DNA"/>
</dbReference>
<dbReference type="FunFam" id="1.10.287.950:FF:000001">
    <property type="entry name" value="Methyl-accepting chemotaxis sensory transducer"/>
    <property type="match status" value="1"/>
</dbReference>
<dbReference type="CDD" id="cd11386">
    <property type="entry name" value="MCP_signal"/>
    <property type="match status" value="1"/>
</dbReference>
<comment type="similarity">
    <text evidence="3">Belongs to the methyl-accepting chemotaxis (MCP) protein family.</text>
</comment>
<protein>
    <submittedName>
        <fullName evidence="8">Methyl-accepting chemotaxis protein</fullName>
    </submittedName>
</protein>
<sequence>MSVFGLKQRFLLVIAIVIIAFAMVFCLQIIMQQRQSDSWQALQEKALERQNTLFTMRSEIGYGAMIHNFKNYVLRGQDKYQKRTRDNHAQLSESISYYRSLGGITAEEIQALNDIQSVADSYLQSLNNVQKLVAKPSPITVIDRSVRISDQTAIDGFAVLEKHYIELSQQYTQMFEADAEDTFNYSLMAVSFALLCILIATLTLYRYVVSRTTQLHDAVHNISQGEADLSQRIEISGSDEFAQVADELNLFMKRMAELVGSIRGLSENFTIALQEIHNNALGNADRSARQKDDTESLAAAVEQMATTAHMVAQNTSTAVDAAGHAQTEFSNGVESLTKSVESIVQLSGDVQNASEVIDRLKHRSDEIGEIVTVIGGIAEQTNLLALNAAIEAARAGEQGRGFAVVADEVRTLAGRTQQSTEQIRQMIDDLQAGTAQAVQVMDDSESRSDNAVELVKHAEHSLQEIATEIGRISELNLSISSASDEQSSVTDELNRNIHNIFQLSGETATAVASNKTAVEQLTKRADELEGLVQRFKL</sequence>
<evidence type="ECO:0000256" key="5">
    <source>
        <dbReference type="SAM" id="Phobius"/>
    </source>
</evidence>
<dbReference type="Pfam" id="PF00015">
    <property type="entry name" value="MCPsignal"/>
    <property type="match status" value="1"/>
</dbReference>
<keyword evidence="5" id="KW-1133">Transmembrane helix</keyword>
<evidence type="ECO:0000256" key="2">
    <source>
        <dbReference type="ARBA" id="ARBA00023224"/>
    </source>
</evidence>
<dbReference type="SMART" id="SM00283">
    <property type="entry name" value="MA"/>
    <property type="match status" value="1"/>
</dbReference>
<feature type="domain" description="Methyl-accepting transducer" evidence="6">
    <location>
        <begin position="265"/>
        <end position="501"/>
    </location>
</feature>
<dbReference type="AlphaFoldDB" id="A0A3P1SII8"/>
<dbReference type="InterPro" id="IPR003660">
    <property type="entry name" value="HAMP_dom"/>
</dbReference>
<reference evidence="8 9" key="1">
    <citation type="submission" date="2018-11" db="EMBL/GenBank/DDBJ databases">
        <title>The draft genome sequence of Amphritea balenae JAMM 1525T.</title>
        <authorList>
            <person name="Fang Z."/>
            <person name="Zhang Y."/>
            <person name="Han X."/>
        </authorList>
    </citation>
    <scope>NUCLEOTIDE SEQUENCE [LARGE SCALE GENOMIC DNA]</scope>
    <source>
        <strain evidence="8 9">JAMM 1525</strain>
    </source>
</reference>
<evidence type="ECO:0000256" key="4">
    <source>
        <dbReference type="PROSITE-ProRule" id="PRU00284"/>
    </source>
</evidence>
<dbReference type="InterPro" id="IPR004089">
    <property type="entry name" value="MCPsignal_dom"/>
</dbReference>
<dbReference type="PANTHER" id="PTHR32089">
    <property type="entry name" value="METHYL-ACCEPTING CHEMOTAXIS PROTEIN MCPB"/>
    <property type="match status" value="1"/>
</dbReference>
<evidence type="ECO:0000256" key="3">
    <source>
        <dbReference type="ARBA" id="ARBA00029447"/>
    </source>
</evidence>
<organism evidence="8 9">
    <name type="scientific">Amphritea balenae</name>
    <dbReference type="NCBI Taxonomy" id="452629"/>
    <lineage>
        <taxon>Bacteria</taxon>
        <taxon>Pseudomonadati</taxon>
        <taxon>Pseudomonadota</taxon>
        <taxon>Gammaproteobacteria</taxon>
        <taxon>Oceanospirillales</taxon>
        <taxon>Oceanospirillaceae</taxon>
        <taxon>Amphritea</taxon>
    </lineage>
</organism>
<evidence type="ECO:0000313" key="8">
    <source>
        <dbReference type="EMBL" id="RRC96847.1"/>
    </source>
</evidence>
<comment type="caution">
    <text evidence="8">The sequence shown here is derived from an EMBL/GenBank/DDBJ whole genome shotgun (WGS) entry which is preliminary data.</text>
</comment>
<dbReference type="OrthoDB" id="9760371at2"/>
<dbReference type="PANTHER" id="PTHR32089:SF120">
    <property type="entry name" value="METHYL-ACCEPTING CHEMOTAXIS PROTEIN TLPQ"/>
    <property type="match status" value="1"/>
</dbReference>
<gene>
    <name evidence="8" type="ORF">EHS89_20035</name>
</gene>
<dbReference type="Gene3D" id="1.10.287.950">
    <property type="entry name" value="Methyl-accepting chemotaxis protein"/>
    <property type="match status" value="1"/>
</dbReference>
<dbReference type="SUPFAM" id="SSF58104">
    <property type="entry name" value="Methyl-accepting chemotaxis protein (MCP) signaling domain"/>
    <property type="match status" value="1"/>
</dbReference>
<comment type="subcellular location">
    <subcellularLocation>
        <location evidence="1">Membrane</location>
    </subcellularLocation>
</comment>
<dbReference type="Pfam" id="PF00672">
    <property type="entry name" value="HAMP"/>
    <property type="match status" value="1"/>
</dbReference>
<keyword evidence="2 4" id="KW-0807">Transducer</keyword>
<dbReference type="Proteomes" id="UP000267535">
    <property type="component" value="Unassembled WGS sequence"/>
</dbReference>
<dbReference type="SMART" id="SM00304">
    <property type="entry name" value="HAMP"/>
    <property type="match status" value="1"/>
</dbReference>
<feature type="transmembrane region" description="Helical" evidence="5">
    <location>
        <begin position="183"/>
        <end position="205"/>
    </location>
</feature>
<dbReference type="RefSeq" id="WP_124927955.1">
    <property type="nucleotide sequence ID" value="NZ_BMOH01000001.1"/>
</dbReference>
<keyword evidence="5" id="KW-0472">Membrane</keyword>